<dbReference type="InterPro" id="IPR036278">
    <property type="entry name" value="Sialidase_sf"/>
</dbReference>
<dbReference type="AlphaFoldDB" id="A0A3Q3J8D4"/>
<keyword evidence="20" id="KW-0968">Cytoplasmic vesicle</keyword>
<keyword evidence="15" id="KW-0472">Membrane</keyword>
<keyword evidence="17" id="KW-0458">Lysosome</keyword>
<evidence type="ECO:0000256" key="12">
    <source>
        <dbReference type="ARBA" id="ARBA00022801"/>
    </source>
</evidence>
<evidence type="ECO:0000256" key="8">
    <source>
        <dbReference type="ARBA" id="ARBA00022475"/>
    </source>
</evidence>
<evidence type="ECO:0000313" key="27">
    <source>
        <dbReference type="Ensembl" id="ENSMALP00000014894.1"/>
    </source>
</evidence>
<dbReference type="InterPro" id="IPR011040">
    <property type="entry name" value="Sialidase"/>
</dbReference>
<comment type="subcellular location">
    <subcellularLocation>
        <location evidence="4">Cell membrane</location>
    </subcellularLocation>
    <subcellularLocation>
        <location evidence="5">Cytoplasmic vesicle</location>
    </subcellularLocation>
    <subcellularLocation>
        <location evidence="3">Lysosome lumen</location>
    </subcellularLocation>
    <subcellularLocation>
        <location evidence="2">Lysosome membrane</location>
        <topology evidence="2">Peripheral membrane protein</topology>
        <orientation evidence="2">Lumenal side</orientation>
    </subcellularLocation>
</comment>
<dbReference type="CDD" id="cd15482">
    <property type="entry name" value="Sialidase_non-viral"/>
    <property type="match status" value="1"/>
</dbReference>
<dbReference type="GO" id="GO:0009313">
    <property type="term" value="P:oligosaccharide catabolic process"/>
    <property type="evidence" value="ECO:0007669"/>
    <property type="project" value="TreeGrafter"/>
</dbReference>
<evidence type="ECO:0000256" key="2">
    <source>
        <dbReference type="ARBA" id="ARBA00004207"/>
    </source>
</evidence>
<dbReference type="GO" id="GO:0006689">
    <property type="term" value="P:ganglioside catabolic process"/>
    <property type="evidence" value="ECO:0007669"/>
    <property type="project" value="TreeGrafter"/>
</dbReference>
<dbReference type="FunFam" id="2.120.10.10:FF:000003">
    <property type="entry name" value="Neuraminidase 1"/>
    <property type="match status" value="1"/>
</dbReference>
<evidence type="ECO:0000256" key="14">
    <source>
        <dbReference type="ARBA" id="ARBA00023098"/>
    </source>
</evidence>
<keyword evidence="8" id="KW-1003">Cell membrane</keyword>
<dbReference type="Ensembl" id="ENSMALT00000015201.1">
    <property type="protein sequence ID" value="ENSMALP00000014894.1"/>
    <property type="gene ID" value="ENSMALG00000010425.1"/>
</dbReference>
<keyword evidence="28" id="KW-1185">Reference proteome</keyword>
<keyword evidence="18" id="KW-0119">Carbohydrate metabolism</keyword>
<keyword evidence="12" id="KW-0378">Hydrolase</keyword>
<name>A0A3Q3J8D4_MONAL</name>
<sequence length="410" mass="45788">MFPEPKVSSSSDYETCHLLKIYGCCSEWFCLQVSLSVPPLHLSMFLFFSDAQIDPLLYEEQLLWVSGAQGAVNTYRIPLLTYTAKGSLLAFAEGRKSSSSDVGAKFIAMRRSTDKGATWSPTSFIVDDGWQTDGLNLGSVVVDEEVGSVILIYSICFHLYHCSPSSTMMVESRDDGFTWSPPRNLSLQLGVKNFIGGPGFGIQKRYNPAKGRLVVCGHGTIEGDGVFLILSDDHGQNWYNGGGLKSVPYNQKKRAQDFNPDECQLVEMKDGSIVINVRNQNNYHCRCRMVISSQDGGLSLPIDNLFFDYTLVDPVVAAGALQKDGVLYFTNPSNEYQRVNLTLRWSLTDGKYWENKAVQIWAGPSGYSCITSLDRGSPEDRKYIFVIYEKGHKDYYETVSFAKIHLYGGR</sequence>
<evidence type="ECO:0000313" key="28">
    <source>
        <dbReference type="Proteomes" id="UP000261600"/>
    </source>
</evidence>
<dbReference type="GO" id="GO:0005886">
    <property type="term" value="C:plasma membrane"/>
    <property type="evidence" value="ECO:0007669"/>
    <property type="project" value="UniProtKB-SubCell"/>
</dbReference>
<dbReference type="Proteomes" id="UP000261600">
    <property type="component" value="Unplaced"/>
</dbReference>
<evidence type="ECO:0000256" key="22">
    <source>
        <dbReference type="ARBA" id="ARBA00038519"/>
    </source>
</evidence>
<dbReference type="Gene3D" id="2.120.10.10">
    <property type="match status" value="1"/>
</dbReference>
<evidence type="ECO:0000256" key="6">
    <source>
        <dbReference type="ARBA" id="ARBA00009348"/>
    </source>
</evidence>
<evidence type="ECO:0000256" key="3">
    <source>
        <dbReference type="ARBA" id="ARBA00004227"/>
    </source>
</evidence>
<evidence type="ECO:0000259" key="26">
    <source>
        <dbReference type="Pfam" id="PF13088"/>
    </source>
</evidence>
<evidence type="ECO:0000256" key="18">
    <source>
        <dbReference type="ARBA" id="ARBA00023277"/>
    </source>
</evidence>
<evidence type="ECO:0000256" key="5">
    <source>
        <dbReference type="ARBA" id="ARBA00004541"/>
    </source>
</evidence>
<evidence type="ECO:0000256" key="20">
    <source>
        <dbReference type="ARBA" id="ARBA00023329"/>
    </source>
</evidence>
<dbReference type="PANTHER" id="PTHR10628">
    <property type="entry name" value="SIALIDASE"/>
    <property type="match status" value="1"/>
</dbReference>
<evidence type="ECO:0000256" key="24">
    <source>
        <dbReference type="ARBA" id="ARBA00041332"/>
    </source>
</evidence>
<evidence type="ECO:0000256" key="19">
    <source>
        <dbReference type="ARBA" id="ARBA00023295"/>
    </source>
</evidence>
<evidence type="ECO:0000256" key="1">
    <source>
        <dbReference type="ARBA" id="ARBA00000427"/>
    </source>
</evidence>
<evidence type="ECO:0000256" key="7">
    <source>
        <dbReference type="ARBA" id="ARBA00012733"/>
    </source>
</evidence>
<evidence type="ECO:0000256" key="21">
    <source>
        <dbReference type="ARBA" id="ARBA00037235"/>
    </source>
</evidence>
<organism evidence="27 28">
    <name type="scientific">Monopterus albus</name>
    <name type="common">Swamp eel</name>
    <dbReference type="NCBI Taxonomy" id="43700"/>
    <lineage>
        <taxon>Eukaryota</taxon>
        <taxon>Metazoa</taxon>
        <taxon>Chordata</taxon>
        <taxon>Craniata</taxon>
        <taxon>Vertebrata</taxon>
        <taxon>Euteleostomi</taxon>
        <taxon>Actinopterygii</taxon>
        <taxon>Neopterygii</taxon>
        <taxon>Teleostei</taxon>
        <taxon>Neoteleostei</taxon>
        <taxon>Acanthomorphata</taxon>
        <taxon>Anabantaria</taxon>
        <taxon>Synbranchiformes</taxon>
        <taxon>Synbranchidae</taxon>
        <taxon>Monopterus</taxon>
    </lineage>
</organism>
<dbReference type="STRING" id="43700.ENSMALP00000014894"/>
<evidence type="ECO:0000256" key="23">
    <source>
        <dbReference type="ARBA" id="ARBA00040509"/>
    </source>
</evidence>
<keyword evidence="19" id="KW-0326">Glycosidase</keyword>
<evidence type="ECO:0000256" key="16">
    <source>
        <dbReference type="ARBA" id="ARBA00023180"/>
    </source>
</evidence>
<keyword evidence="9" id="KW-0597">Phosphoprotein</keyword>
<dbReference type="SUPFAM" id="SSF50939">
    <property type="entry name" value="Sialidases"/>
    <property type="match status" value="1"/>
</dbReference>
<dbReference type="GO" id="GO:0031410">
    <property type="term" value="C:cytoplasmic vesicle"/>
    <property type="evidence" value="ECO:0007669"/>
    <property type="project" value="UniProtKB-SubCell"/>
</dbReference>
<keyword evidence="14" id="KW-0443">Lipid metabolism</keyword>
<proteinExistence type="inferred from homology"/>
<reference evidence="27" key="1">
    <citation type="submission" date="2025-08" db="UniProtKB">
        <authorList>
            <consortium name="Ensembl"/>
        </authorList>
    </citation>
    <scope>IDENTIFICATION</scope>
</reference>
<evidence type="ECO:0000256" key="17">
    <source>
        <dbReference type="ARBA" id="ARBA00023228"/>
    </source>
</evidence>
<comment type="function">
    <text evidence="21">Catalyzes the removal of sialic acid (N-acetylneuraminic acid) moieties from glycoproteins and glycolipids. To be active, it is strictly dependent on its presence in the multienzyme complex. Appears to have a preference for alpha 2-3 and alpha 2-6 sialyl linkage.</text>
</comment>
<keyword evidence="11" id="KW-0677">Repeat</keyword>
<comment type="similarity">
    <text evidence="6">Belongs to the glycosyl hydrolase 33 family.</text>
</comment>
<dbReference type="PANTHER" id="PTHR10628:SF25">
    <property type="entry name" value="SIALIDASE-1"/>
    <property type="match status" value="1"/>
</dbReference>
<dbReference type="GO" id="GO:0043202">
    <property type="term" value="C:lysosomal lumen"/>
    <property type="evidence" value="ECO:0007669"/>
    <property type="project" value="UniProtKB-SubCell"/>
</dbReference>
<comment type="catalytic activity">
    <reaction evidence="1">
        <text>Hydrolysis of alpha-(2-&gt;3)-, alpha-(2-&gt;6)-, alpha-(2-&gt;8)- glycosidic linkages of terminal sialic acid residues in oligosaccharides, glycoproteins, glycolipids, colominic acid and synthetic substrates.</text>
        <dbReference type="EC" id="3.2.1.18"/>
    </reaction>
</comment>
<evidence type="ECO:0000256" key="15">
    <source>
        <dbReference type="ARBA" id="ARBA00023136"/>
    </source>
</evidence>
<feature type="domain" description="Sialidase" evidence="26">
    <location>
        <begin position="86"/>
        <end position="373"/>
    </location>
</feature>
<evidence type="ECO:0000256" key="4">
    <source>
        <dbReference type="ARBA" id="ARBA00004236"/>
    </source>
</evidence>
<keyword evidence="13" id="KW-0442">Lipid degradation</keyword>
<keyword evidence="16" id="KW-0325">Glycoprotein</keyword>
<comment type="subunit">
    <text evidence="22">Interacts with cathepsin A (protective protein), beta-galactosidase and N-acetylgalactosamine-6-sulfate sulfatase in a multienzyme complex.</text>
</comment>
<accession>A0A3Q3J8D4</accession>
<evidence type="ECO:0000256" key="10">
    <source>
        <dbReference type="ARBA" id="ARBA00022729"/>
    </source>
</evidence>
<evidence type="ECO:0000256" key="11">
    <source>
        <dbReference type="ARBA" id="ARBA00022737"/>
    </source>
</evidence>
<evidence type="ECO:0000256" key="9">
    <source>
        <dbReference type="ARBA" id="ARBA00022553"/>
    </source>
</evidence>
<protein>
    <recommendedName>
        <fullName evidence="23">Sialidase-1</fullName>
        <ecNumber evidence="7">3.2.1.18</ecNumber>
    </recommendedName>
    <alternativeName>
        <fullName evidence="25">Lysosomal sialidase</fullName>
    </alternativeName>
    <alternativeName>
        <fullName evidence="24">N-acetyl-alpha-neuraminidase 1</fullName>
    </alternativeName>
</protein>
<reference evidence="27" key="2">
    <citation type="submission" date="2025-09" db="UniProtKB">
        <authorList>
            <consortium name="Ensembl"/>
        </authorList>
    </citation>
    <scope>IDENTIFICATION</scope>
</reference>
<dbReference type="InterPro" id="IPR026856">
    <property type="entry name" value="Sialidase_fam"/>
</dbReference>
<evidence type="ECO:0000256" key="25">
    <source>
        <dbReference type="ARBA" id="ARBA00041413"/>
    </source>
</evidence>
<dbReference type="Pfam" id="PF13088">
    <property type="entry name" value="BNR_2"/>
    <property type="match status" value="1"/>
</dbReference>
<dbReference type="GO" id="GO:0004308">
    <property type="term" value="F:exo-alpha-sialidase activity"/>
    <property type="evidence" value="ECO:0007669"/>
    <property type="project" value="UniProtKB-EC"/>
</dbReference>
<evidence type="ECO:0000256" key="13">
    <source>
        <dbReference type="ARBA" id="ARBA00022963"/>
    </source>
</evidence>
<dbReference type="GO" id="GO:0005765">
    <property type="term" value="C:lysosomal membrane"/>
    <property type="evidence" value="ECO:0007669"/>
    <property type="project" value="UniProtKB-SubCell"/>
</dbReference>
<keyword evidence="10" id="KW-0732">Signal</keyword>
<dbReference type="EC" id="3.2.1.18" evidence="7"/>